<sequence length="287" mass="30216">MAERMIDVDGVELCTKAFGDPGDPPILLVHGLGASMLWWDEAVCTRLADHGRFVVRYDHRDTGRSTAWPPGQPGYDGFALDADALGVLDALGLADAHLVGISAGGGVAQALALTHADRVRSLVLMSTSPGTTADRDLPGPTAAIGAFLETAQVDWDDPDSVVEHLVGWSRALAGDRREFDEQAWRELVRRDVARTRSVASLQNHDLLSHDGGPDAPLSSITAPTLVVHGDADPLFPLAHGAALAAEIPGATLLALDGAGHGLDVRDHDAVVDAIADHTRRADRAAGR</sequence>
<dbReference type="SUPFAM" id="SSF53474">
    <property type="entry name" value="alpha/beta-Hydrolases"/>
    <property type="match status" value="1"/>
</dbReference>
<organism evidence="2 3">
    <name type="scientific">Iamia majanohamensis</name>
    <dbReference type="NCBI Taxonomy" id="467976"/>
    <lineage>
        <taxon>Bacteria</taxon>
        <taxon>Bacillati</taxon>
        <taxon>Actinomycetota</taxon>
        <taxon>Acidimicrobiia</taxon>
        <taxon>Acidimicrobiales</taxon>
        <taxon>Iamiaceae</taxon>
        <taxon>Iamia</taxon>
    </lineage>
</organism>
<reference evidence="2" key="1">
    <citation type="submission" date="2023-01" db="EMBL/GenBank/DDBJ databases">
        <title>The diversity of Class Acidimicrobiia in South China Sea sediment environments and the proposal of Iamia marina sp. nov., a novel species of the genus Iamia.</title>
        <authorList>
            <person name="He Y."/>
            <person name="Tian X."/>
        </authorList>
    </citation>
    <scope>NUCLEOTIDE SEQUENCE</scope>
    <source>
        <strain evidence="2">DSM 19957</strain>
    </source>
</reference>
<evidence type="ECO:0000259" key="1">
    <source>
        <dbReference type="Pfam" id="PF00561"/>
    </source>
</evidence>
<dbReference type="InterPro" id="IPR029058">
    <property type="entry name" value="AB_hydrolase_fold"/>
</dbReference>
<dbReference type="GO" id="GO:0004806">
    <property type="term" value="F:triacylglycerol lipase activity"/>
    <property type="evidence" value="ECO:0007669"/>
    <property type="project" value="TreeGrafter"/>
</dbReference>
<dbReference type="PANTHER" id="PTHR43433">
    <property type="entry name" value="HYDROLASE, ALPHA/BETA FOLD FAMILY PROTEIN"/>
    <property type="match status" value="1"/>
</dbReference>
<dbReference type="PRINTS" id="PR00111">
    <property type="entry name" value="ABHYDROLASE"/>
</dbReference>
<dbReference type="Proteomes" id="UP001216390">
    <property type="component" value="Chromosome"/>
</dbReference>
<dbReference type="EMBL" id="CP116942">
    <property type="protein sequence ID" value="WCO68066.1"/>
    <property type="molecule type" value="Genomic_DNA"/>
</dbReference>
<dbReference type="AlphaFoldDB" id="A0AAE9YHW0"/>
<gene>
    <name evidence="2" type="ORF">PO878_04925</name>
</gene>
<evidence type="ECO:0000313" key="3">
    <source>
        <dbReference type="Proteomes" id="UP001216390"/>
    </source>
</evidence>
<keyword evidence="2" id="KW-0378">Hydrolase</keyword>
<feature type="domain" description="AB hydrolase-1" evidence="1">
    <location>
        <begin position="24"/>
        <end position="260"/>
    </location>
</feature>
<dbReference type="Gene3D" id="3.40.50.1820">
    <property type="entry name" value="alpha/beta hydrolase"/>
    <property type="match status" value="1"/>
</dbReference>
<dbReference type="RefSeq" id="WP_272737583.1">
    <property type="nucleotide sequence ID" value="NZ_CP116942.1"/>
</dbReference>
<proteinExistence type="predicted"/>
<keyword evidence="3" id="KW-1185">Reference proteome</keyword>
<name>A0AAE9YHW0_9ACTN</name>
<dbReference type="GO" id="GO:0046503">
    <property type="term" value="P:glycerolipid catabolic process"/>
    <property type="evidence" value="ECO:0007669"/>
    <property type="project" value="TreeGrafter"/>
</dbReference>
<accession>A0AAE9YHW0</accession>
<evidence type="ECO:0000313" key="2">
    <source>
        <dbReference type="EMBL" id="WCO68066.1"/>
    </source>
</evidence>
<dbReference type="Pfam" id="PF00561">
    <property type="entry name" value="Abhydrolase_1"/>
    <property type="match status" value="1"/>
</dbReference>
<dbReference type="InterPro" id="IPR000073">
    <property type="entry name" value="AB_hydrolase_1"/>
</dbReference>
<dbReference type="InterPro" id="IPR050471">
    <property type="entry name" value="AB_hydrolase"/>
</dbReference>
<dbReference type="PANTHER" id="PTHR43433:SF5">
    <property type="entry name" value="AB HYDROLASE-1 DOMAIN-CONTAINING PROTEIN"/>
    <property type="match status" value="1"/>
</dbReference>
<protein>
    <submittedName>
        <fullName evidence="2">Alpha/beta fold hydrolase</fullName>
    </submittedName>
</protein>
<dbReference type="KEGG" id="ima:PO878_04925"/>